<protein>
    <submittedName>
        <fullName evidence="2">Uncharacterized protein</fullName>
    </submittedName>
</protein>
<feature type="compositionally biased region" description="Polar residues" evidence="1">
    <location>
        <begin position="25"/>
        <end position="59"/>
    </location>
</feature>
<dbReference type="AlphaFoldDB" id="A0A699V6D9"/>
<dbReference type="EMBL" id="BKCJ011408031">
    <property type="protein sequence ID" value="GFD30845.1"/>
    <property type="molecule type" value="Genomic_DNA"/>
</dbReference>
<gene>
    <name evidence="2" type="ORF">Tci_902814</name>
</gene>
<accession>A0A699V6D9</accession>
<evidence type="ECO:0000256" key="1">
    <source>
        <dbReference type="SAM" id="MobiDB-lite"/>
    </source>
</evidence>
<feature type="region of interest" description="Disordered" evidence="1">
    <location>
        <begin position="1"/>
        <end position="59"/>
    </location>
</feature>
<comment type="caution">
    <text evidence="2">The sequence shown here is derived from an EMBL/GenBank/DDBJ whole genome shotgun (WGS) entry which is preliminary data.</text>
</comment>
<feature type="compositionally biased region" description="Polar residues" evidence="1">
    <location>
        <begin position="1"/>
        <end position="10"/>
    </location>
</feature>
<sequence length="59" mass="6255">DKEPSAGSNRGSKRHREGKEPESASALTETATRSTGKSTQGSKSRQMSASESTTVEEPM</sequence>
<feature type="non-terminal residue" evidence="2">
    <location>
        <position position="1"/>
    </location>
</feature>
<reference evidence="2" key="1">
    <citation type="journal article" date="2019" name="Sci. Rep.">
        <title>Draft genome of Tanacetum cinerariifolium, the natural source of mosquito coil.</title>
        <authorList>
            <person name="Yamashiro T."/>
            <person name="Shiraishi A."/>
            <person name="Satake H."/>
            <person name="Nakayama K."/>
        </authorList>
    </citation>
    <scope>NUCLEOTIDE SEQUENCE</scope>
</reference>
<proteinExistence type="predicted"/>
<organism evidence="2">
    <name type="scientific">Tanacetum cinerariifolium</name>
    <name type="common">Dalmatian daisy</name>
    <name type="synonym">Chrysanthemum cinerariifolium</name>
    <dbReference type="NCBI Taxonomy" id="118510"/>
    <lineage>
        <taxon>Eukaryota</taxon>
        <taxon>Viridiplantae</taxon>
        <taxon>Streptophyta</taxon>
        <taxon>Embryophyta</taxon>
        <taxon>Tracheophyta</taxon>
        <taxon>Spermatophyta</taxon>
        <taxon>Magnoliopsida</taxon>
        <taxon>eudicotyledons</taxon>
        <taxon>Gunneridae</taxon>
        <taxon>Pentapetalae</taxon>
        <taxon>asterids</taxon>
        <taxon>campanulids</taxon>
        <taxon>Asterales</taxon>
        <taxon>Asteraceae</taxon>
        <taxon>Asteroideae</taxon>
        <taxon>Anthemideae</taxon>
        <taxon>Anthemidinae</taxon>
        <taxon>Tanacetum</taxon>
    </lineage>
</organism>
<evidence type="ECO:0000313" key="2">
    <source>
        <dbReference type="EMBL" id="GFD30845.1"/>
    </source>
</evidence>
<name>A0A699V6D9_TANCI</name>